<evidence type="ECO:0000256" key="1">
    <source>
        <dbReference type="SAM" id="MobiDB-lite"/>
    </source>
</evidence>
<feature type="region of interest" description="Disordered" evidence="1">
    <location>
        <begin position="1"/>
        <end position="24"/>
    </location>
</feature>
<sequence>MAGLCEGGNEPPGSLKANNESDVENSSKSVKLMLKAHSYMVVTYEEELRPGKVLEVRNNGAVVSCIIHQEAHCLAKDGNSRRVYIIAIDRGNDRAIIIDPTVHFETAVEQPGRGRQHSLKCAKGKRCRSVCTVVQQEEVESIPASSYECTISALCFPRTSTIRGRSSTWSTGVAYTTVFRCLHKKSSGLRLVMLLVMGPDLDNQSVTKCCRQLLPCHKT</sequence>
<reference evidence="2 3" key="1">
    <citation type="journal article" date="2022" name="Allergy">
        <title>Genome assembly and annotation of Periplaneta americana reveal a comprehensive cockroach allergen profile.</title>
        <authorList>
            <person name="Wang L."/>
            <person name="Xiong Q."/>
            <person name="Saelim N."/>
            <person name="Wang L."/>
            <person name="Nong W."/>
            <person name="Wan A.T."/>
            <person name="Shi M."/>
            <person name="Liu X."/>
            <person name="Cao Q."/>
            <person name="Hui J.H.L."/>
            <person name="Sookrung N."/>
            <person name="Leung T.F."/>
            <person name="Tungtrongchitr A."/>
            <person name="Tsui S.K.W."/>
        </authorList>
    </citation>
    <scope>NUCLEOTIDE SEQUENCE [LARGE SCALE GENOMIC DNA]</scope>
    <source>
        <strain evidence="2">PWHHKU_190912</strain>
    </source>
</reference>
<comment type="caution">
    <text evidence="2">The sequence shown here is derived from an EMBL/GenBank/DDBJ whole genome shotgun (WGS) entry which is preliminary data.</text>
</comment>
<proteinExistence type="predicted"/>
<organism evidence="2 3">
    <name type="scientific">Periplaneta americana</name>
    <name type="common">American cockroach</name>
    <name type="synonym">Blatta americana</name>
    <dbReference type="NCBI Taxonomy" id="6978"/>
    <lineage>
        <taxon>Eukaryota</taxon>
        <taxon>Metazoa</taxon>
        <taxon>Ecdysozoa</taxon>
        <taxon>Arthropoda</taxon>
        <taxon>Hexapoda</taxon>
        <taxon>Insecta</taxon>
        <taxon>Pterygota</taxon>
        <taxon>Neoptera</taxon>
        <taxon>Polyneoptera</taxon>
        <taxon>Dictyoptera</taxon>
        <taxon>Blattodea</taxon>
        <taxon>Blattoidea</taxon>
        <taxon>Blattidae</taxon>
        <taxon>Blattinae</taxon>
        <taxon>Periplaneta</taxon>
    </lineage>
</organism>
<evidence type="ECO:0000313" key="3">
    <source>
        <dbReference type="Proteomes" id="UP001148838"/>
    </source>
</evidence>
<protein>
    <submittedName>
        <fullName evidence="2">Uncharacterized protein</fullName>
    </submittedName>
</protein>
<accession>A0ABQ8TN92</accession>
<keyword evidence="3" id="KW-1185">Reference proteome</keyword>
<gene>
    <name evidence="2" type="ORF">ANN_10150</name>
</gene>
<dbReference type="Proteomes" id="UP001148838">
    <property type="component" value="Unassembled WGS sequence"/>
</dbReference>
<dbReference type="EMBL" id="JAJSOF020000005">
    <property type="protein sequence ID" value="KAJ4448138.1"/>
    <property type="molecule type" value="Genomic_DNA"/>
</dbReference>
<name>A0ABQ8TN92_PERAM</name>
<evidence type="ECO:0000313" key="2">
    <source>
        <dbReference type="EMBL" id="KAJ4448138.1"/>
    </source>
</evidence>